<dbReference type="Proteomes" id="UP000606498">
    <property type="component" value="Unassembled WGS sequence"/>
</dbReference>
<protein>
    <submittedName>
        <fullName evidence="1">Uncharacterized protein</fullName>
    </submittedName>
</protein>
<accession>A0ABQ1T467</accession>
<evidence type="ECO:0000313" key="1">
    <source>
        <dbReference type="EMBL" id="GGE79461.1"/>
    </source>
</evidence>
<sequence length="69" mass="8046">MVPGSDYGYFDAIITENRGFLEAFERTCLCFFGLHGVRLSLCRCQRIFGTLADAWQTYAPAFWAWRREN</sequence>
<dbReference type="EMBL" id="BMKO01000004">
    <property type="protein sequence ID" value="GGE79461.1"/>
    <property type="molecule type" value="Genomic_DNA"/>
</dbReference>
<comment type="caution">
    <text evidence="1">The sequence shown here is derived from an EMBL/GenBank/DDBJ whole genome shotgun (WGS) entry which is preliminary data.</text>
</comment>
<organism evidence="1 2">
    <name type="scientific">Shewanella carassii</name>
    <dbReference type="NCBI Taxonomy" id="1987584"/>
    <lineage>
        <taxon>Bacteria</taxon>
        <taxon>Pseudomonadati</taxon>
        <taxon>Pseudomonadota</taxon>
        <taxon>Gammaproteobacteria</taxon>
        <taxon>Alteromonadales</taxon>
        <taxon>Shewanellaceae</taxon>
        <taxon>Shewanella</taxon>
    </lineage>
</organism>
<reference evidence="2" key="1">
    <citation type="journal article" date="2019" name="Int. J. Syst. Evol. Microbiol.">
        <title>The Global Catalogue of Microorganisms (GCM) 10K type strain sequencing project: providing services to taxonomists for standard genome sequencing and annotation.</title>
        <authorList>
            <consortium name="The Broad Institute Genomics Platform"/>
            <consortium name="The Broad Institute Genome Sequencing Center for Infectious Disease"/>
            <person name="Wu L."/>
            <person name="Ma J."/>
        </authorList>
    </citation>
    <scope>NUCLEOTIDE SEQUENCE [LARGE SCALE GENOMIC DNA]</scope>
    <source>
        <strain evidence="2">CGMCC 1.16033</strain>
    </source>
</reference>
<proteinExistence type="predicted"/>
<name>A0ABQ1T467_9GAMM</name>
<gene>
    <name evidence="1" type="ORF">GCM10011520_20020</name>
</gene>
<keyword evidence="2" id="KW-1185">Reference proteome</keyword>
<evidence type="ECO:0000313" key="2">
    <source>
        <dbReference type="Proteomes" id="UP000606498"/>
    </source>
</evidence>